<feature type="region of interest" description="Disordered" evidence="1">
    <location>
        <begin position="59"/>
        <end position="162"/>
    </location>
</feature>
<feature type="compositionally biased region" description="Low complexity" evidence="1">
    <location>
        <begin position="385"/>
        <end position="394"/>
    </location>
</feature>
<gene>
    <name evidence="2" type="ORF">HID58_055658</name>
</gene>
<feature type="compositionally biased region" description="Basic and acidic residues" evidence="1">
    <location>
        <begin position="146"/>
        <end position="160"/>
    </location>
</feature>
<evidence type="ECO:0008006" key="4">
    <source>
        <dbReference type="Google" id="ProtNLM"/>
    </source>
</evidence>
<protein>
    <recommendedName>
        <fullName evidence="4">Zinc knuckle CX2CX4HX4C domain-containing protein</fullName>
    </recommendedName>
</protein>
<evidence type="ECO:0000313" key="2">
    <source>
        <dbReference type="EMBL" id="KAH0893229.1"/>
    </source>
</evidence>
<keyword evidence="3" id="KW-1185">Reference proteome</keyword>
<reference evidence="2 3" key="1">
    <citation type="submission" date="2021-05" db="EMBL/GenBank/DDBJ databases">
        <title>Genome Assembly of Synthetic Allotetraploid Brassica napus Reveals Homoeologous Exchanges between Subgenomes.</title>
        <authorList>
            <person name="Davis J.T."/>
        </authorList>
    </citation>
    <scope>NUCLEOTIDE SEQUENCE [LARGE SCALE GENOMIC DNA]</scope>
    <source>
        <strain evidence="3">cv. Da-Ae</strain>
        <tissue evidence="2">Seedling</tissue>
    </source>
</reference>
<feature type="region of interest" description="Disordered" evidence="1">
    <location>
        <begin position="384"/>
        <end position="465"/>
    </location>
</feature>
<sequence>MILSIDADQPLKFEGRIGFPNGYIGKVSLSYEDLHRYCFTSNLISHDENTCPQLTPAEREFKKKQRAESQANNDRARLPIQGSQMYNTRNPLKRPRSPVHGRNTSPVVASTPSSHPIRDAQNPDYQNRDLRSSSRQDTGAQQGREVWSRLEAPRRREASRGRKTIVISHKTRLDTMHQDQDPPPLANGASEPAKKTQKTEPLKTEHANPKYREALLTLRGRSLITEHPLNQEKSSQADAVALKLPSLRWKRRESDVSKASSPTSLGKSARLSSSLVHRNTTLTITEKHASSPQRVSLAEQRYHLSTLEPNDLSLVPMEGLEKGIDTPLTELESAEVDNLVLETERLEMEENMLDIDNMIDIDNHDLLGDIPDHDAEKIEAISQLSPATAATSTDAPPPSQKDTDMVDATLQQAPATKTQPKQRDQTNPYVPTGLLKKKAPRSPAKGSAASKKAQGRPLRPWSLATLQQNVSYIA</sequence>
<comment type="caution">
    <text evidence="2">The sequence shown here is derived from an EMBL/GenBank/DDBJ whole genome shotgun (WGS) entry which is preliminary data.</text>
</comment>
<organism evidence="2 3">
    <name type="scientific">Brassica napus</name>
    <name type="common">Rape</name>
    <dbReference type="NCBI Taxonomy" id="3708"/>
    <lineage>
        <taxon>Eukaryota</taxon>
        <taxon>Viridiplantae</taxon>
        <taxon>Streptophyta</taxon>
        <taxon>Embryophyta</taxon>
        <taxon>Tracheophyta</taxon>
        <taxon>Spermatophyta</taxon>
        <taxon>Magnoliopsida</taxon>
        <taxon>eudicotyledons</taxon>
        <taxon>Gunneridae</taxon>
        <taxon>Pentapetalae</taxon>
        <taxon>rosids</taxon>
        <taxon>malvids</taxon>
        <taxon>Brassicales</taxon>
        <taxon>Brassicaceae</taxon>
        <taxon>Brassiceae</taxon>
        <taxon>Brassica</taxon>
    </lineage>
</organism>
<feature type="compositionally biased region" description="Polar residues" evidence="1">
    <location>
        <begin position="102"/>
        <end position="114"/>
    </location>
</feature>
<feature type="compositionally biased region" description="Basic and acidic residues" evidence="1">
    <location>
        <begin position="192"/>
        <end position="208"/>
    </location>
</feature>
<feature type="compositionally biased region" description="Polar residues" evidence="1">
    <location>
        <begin position="409"/>
        <end position="429"/>
    </location>
</feature>
<dbReference type="Proteomes" id="UP000824890">
    <property type="component" value="Unassembled WGS sequence"/>
</dbReference>
<dbReference type="EMBL" id="JAGKQM010000013">
    <property type="protein sequence ID" value="KAH0893229.1"/>
    <property type="molecule type" value="Genomic_DNA"/>
</dbReference>
<feature type="compositionally biased region" description="Low complexity" evidence="1">
    <location>
        <begin position="441"/>
        <end position="452"/>
    </location>
</feature>
<evidence type="ECO:0000256" key="1">
    <source>
        <dbReference type="SAM" id="MobiDB-lite"/>
    </source>
</evidence>
<feature type="region of interest" description="Disordered" evidence="1">
    <location>
        <begin position="251"/>
        <end position="272"/>
    </location>
</feature>
<evidence type="ECO:0000313" key="3">
    <source>
        <dbReference type="Proteomes" id="UP000824890"/>
    </source>
</evidence>
<feature type="region of interest" description="Disordered" evidence="1">
    <location>
        <begin position="174"/>
        <end position="208"/>
    </location>
</feature>
<feature type="compositionally biased region" description="Polar residues" evidence="1">
    <location>
        <begin position="257"/>
        <end position="272"/>
    </location>
</feature>
<feature type="compositionally biased region" description="Polar residues" evidence="1">
    <location>
        <begin position="81"/>
        <end position="90"/>
    </location>
</feature>
<name>A0ABQ8AKZ7_BRANA</name>
<accession>A0ABQ8AKZ7</accession>
<proteinExistence type="predicted"/>